<dbReference type="AlphaFoldDB" id="A0A367ZTN6"/>
<dbReference type="Proteomes" id="UP000252355">
    <property type="component" value="Unassembled WGS sequence"/>
</dbReference>
<proteinExistence type="predicted"/>
<organism evidence="2 3">
    <name type="scientific">Candidatus Ozemobacter sibiricus</name>
    <dbReference type="NCBI Taxonomy" id="2268124"/>
    <lineage>
        <taxon>Bacteria</taxon>
        <taxon>Candidatus Ozemobacteria</taxon>
        <taxon>Candidatus Ozemobacterales</taxon>
        <taxon>Candidatus Ozemobacteraceae</taxon>
        <taxon>Candidatus Ozemobacter</taxon>
    </lineage>
</organism>
<evidence type="ECO:0000259" key="1">
    <source>
        <dbReference type="Pfam" id="PF13192"/>
    </source>
</evidence>
<gene>
    <name evidence="2" type="ORF">OZSIB_2446</name>
</gene>
<evidence type="ECO:0000313" key="3">
    <source>
        <dbReference type="Proteomes" id="UP000252355"/>
    </source>
</evidence>
<evidence type="ECO:0000313" key="2">
    <source>
        <dbReference type="EMBL" id="RCK81069.1"/>
    </source>
</evidence>
<dbReference type="Pfam" id="PF13192">
    <property type="entry name" value="Thioredoxin_3"/>
    <property type="match status" value="1"/>
</dbReference>
<comment type="caution">
    <text evidence="2">The sequence shown here is derived from an EMBL/GenBank/DDBJ whole genome shotgun (WGS) entry which is preliminary data.</text>
</comment>
<reference evidence="2 3" key="1">
    <citation type="submission" date="2018-05" db="EMBL/GenBank/DDBJ databases">
        <title>A metagenomic window into the 2 km-deep terrestrial subsurface aquifer revealed taxonomically and functionally diverse microbial community comprising novel uncultured bacterial lineages.</title>
        <authorList>
            <person name="Kadnikov V.V."/>
            <person name="Mardanov A.V."/>
            <person name="Beletsky A.V."/>
            <person name="Banks D."/>
            <person name="Pimenov N.V."/>
            <person name="Frank Y.A."/>
            <person name="Karnachuk O.V."/>
            <person name="Ravin N.V."/>
        </authorList>
    </citation>
    <scope>NUCLEOTIDE SEQUENCE [LARGE SCALE GENOMIC DNA]</scope>
    <source>
        <strain evidence="2">BY5</strain>
    </source>
</reference>
<protein>
    <recommendedName>
        <fullName evidence="1">Thioredoxin-like fold domain-containing protein</fullName>
    </recommendedName>
</protein>
<dbReference type="EMBL" id="QOQW01000003">
    <property type="protein sequence ID" value="RCK81069.1"/>
    <property type="molecule type" value="Genomic_DNA"/>
</dbReference>
<name>A0A367ZTN6_9BACT</name>
<feature type="domain" description="Thioredoxin-like fold" evidence="1">
    <location>
        <begin position="4"/>
        <end position="80"/>
    </location>
</feature>
<dbReference type="InterPro" id="IPR012336">
    <property type="entry name" value="Thioredoxin-like_fold"/>
</dbReference>
<accession>A0A367ZTN6</accession>
<sequence length="88" mass="9613">MIQITVIKNPTGCDMCEETGRIVAEAAKKFPGEEIKLDLINNGTPEAASFGIITTPVVAINRKIYSMGKPVIAEKVETWIRKELGRPA</sequence>
<dbReference type="Gene3D" id="3.40.30.10">
    <property type="entry name" value="Glutaredoxin"/>
    <property type="match status" value="1"/>
</dbReference>
<dbReference type="SUPFAM" id="SSF52833">
    <property type="entry name" value="Thioredoxin-like"/>
    <property type="match status" value="1"/>
</dbReference>
<dbReference type="InterPro" id="IPR036249">
    <property type="entry name" value="Thioredoxin-like_sf"/>
</dbReference>